<dbReference type="Proteomes" id="UP000717328">
    <property type="component" value="Unassembled WGS sequence"/>
</dbReference>
<evidence type="ECO:0000313" key="2">
    <source>
        <dbReference type="Proteomes" id="UP000717328"/>
    </source>
</evidence>
<keyword evidence="2" id="KW-1185">Reference proteome</keyword>
<evidence type="ECO:0000313" key="1">
    <source>
        <dbReference type="EMBL" id="KAG5650714.1"/>
    </source>
</evidence>
<dbReference type="PANTHER" id="PTHR42815:SF2">
    <property type="entry name" value="FAD-BINDING, PUTATIVE (AFU_ORTHOLOGUE AFUA_6G07600)-RELATED"/>
    <property type="match status" value="1"/>
</dbReference>
<comment type="caution">
    <text evidence="1">The sequence shown here is derived from an EMBL/GenBank/DDBJ whole genome shotgun (WGS) entry which is preliminary data.</text>
</comment>
<organism evidence="1 2">
    <name type="scientific">Sphagnurus paluster</name>
    <dbReference type="NCBI Taxonomy" id="117069"/>
    <lineage>
        <taxon>Eukaryota</taxon>
        <taxon>Fungi</taxon>
        <taxon>Dikarya</taxon>
        <taxon>Basidiomycota</taxon>
        <taxon>Agaricomycotina</taxon>
        <taxon>Agaricomycetes</taxon>
        <taxon>Agaricomycetidae</taxon>
        <taxon>Agaricales</taxon>
        <taxon>Tricholomatineae</taxon>
        <taxon>Lyophyllaceae</taxon>
        <taxon>Sphagnurus</taxon>
    </lineage>
</organism>
<dbReference type="PANTHER" id="PTHR42815">
    <property type="entry name" value="FAD-BINDING, PUTATIVE (AFU_ORTHOLOGUE AFUA_6G07600)-RELATED"/>
    <property type="match status" value="1"/>
</dbReference>
<sequence>MNYRRSRKGFIRAMPSDGRTVGLPDFSGNRFMTSLGNIEATPFASSTIVSFTSGDDLYLTGQPTDLYNQDVQNLIPLQNALTTVYIRGYNYISDTLPVRQRPNTTAQASPYSPPIPLAEETPHSILFRHNAATALLTRIDLDSPTIATLTWEASASTPLTVVPGQAAIMTSHRCSACASTKT</sequence>
<reference evidence="1" key="1">
    <citation type="submission" date="2021-02" db="EMBL/GenBank/DDBJ databases">
        <authorList>
            <person name="Nieuwenhuis M."/>
            <person name="Van De Peppel L.J.J."/>
        </authorList>
    </citation>
    <scope>NUCLEOTIDE SEQUENCE</scope>
    <source>
        <strain evidence="1">D49</strain>
    </source>
</reference>
<protein>
    <submittedName>
        <fullName evidence="1">Uncharacterized protein</fullName>
    </submittedName>
</protein>
<proteinExistence type="predicted"/>
<dbReference type="EMBL" id="JABCKI010000380">
    <property type="protein sequence ID" value="KAG5650714.1"/>
    <property type="molecule type" value="Genomic_DNA"/>
</dbReference>
<gene>
    <name evidence="1" type="ORF">H0H81_011295</name>
</gene>
<dbReference type="AlphaFoldDB" id="A0A9P7KIB9"/>
<dbReference type="OrthoDB" id="436496at2759"/>
<name>A0A9P7KIB9_9AGAR</name>
<accession>A0A9P7KIB9</accession>
<reference evidence="1" key="2">
    <citation type="submission" date="2021-10" db="EMBL/GenBank/DDBJ databases">
        <title>Phylogenomics reveals ancestral predisposition of the termite-cultivated fungus Termitomyces towards a domesticated lifestyle.</title>
        <authorList>
            <person name="Auxier B."/>
            <person name="Grum-Grzhimaylo A."/>
            <person name="Cardenas M.E."/>
            <person name="Lodge J.D."/>
            <person name="Laessoe T."/>
            <person name="Pedersen O."/>
            <person name="Smith M.E."/>
            <person name="Kuyper T.W."/>
            <person name="Franco-Molano E.A."/>
            <person name="Baroni T.J."/>
            <person name="Aanen D.K."/>
        </authorList>
    </citation>
    <scope>NUCLEOTIDE SEQUENCE</scope>
    <source>
        <strain evidence="1">D49</strain>
    </source>
</reference>